<feature type="domain" description="Prokaryotic-type class I peptide chain release factors" evidence="6">
    <location>
        <begin position="227"/>
        <end position="243"/>
    </location>
</feature>
<dbReference type="Pfam" id="PF00472">
    <property type="entry name" value="RF-1"/>
    <property type="match status" value="1"/>
</dbReference>
<name>A0A2S7U033_9BACT</name>
<evidence type="ECO:0000256" key="5">
    <source>
        <dbReference type="NCBIfam" id="TIGR00020"/>
    </source>
</evidence>
<evidence type="ECO:0000256" key="4">
    <source>
        <dbReference type="HAMAP-Rule" id="MF_00094"/>
    </source>
</evidence>
<dbReference type="InterPro" id="IPR000352">
    <property type="entry name" value="Pep_chain_release_fac_I"/>
</dbReference>
<dbReference type="AlphaFoldDB" id="A0A2S7U033"/>
<keyword evidence="3 4" id="KW-0648">Protein biosynthesis</keyword>
<dbReference type="Gene3D" id="1.20.58.410">
    <property type="entry name" value="Release factor"/>
    <property type="match status" value="1"/>
</dbReference>
<evidence type="ECO:0000313" key="7">
    <source>
        <dbReference type="EMBL" id="PQJ27940.1"/>
    </source>
</evidence>
<dbReference type="Gene3D" id="3.30.70.1660">
    <property type="match status" value="1"/>
</dbReference>
<sequence>MHSGGTFDIPALEAELSKFDCQMEDGSFWNDATKAQQIVGQANTIKRKLHPFLKLEKRLADLKEIISLAKEYEDADAAQEAASEFTEISKQLESFELLVLLDKPNDSSSCYVTINSGAGGTEACDWAAMLLRMYSRWSESKGYTVTSVDYAEGDGAGISSATIKVEGEYAYGYLKNERGVHRLVRISPFDSAGKRHTSFSSIDVTPEMNTDIEIDLNPADIDIQTARSGGAGGQNVNKVETAVILKHKPTGIIIRCTQERSQLRNRELALELLKAKLYQIEEDKQKDTAEREYGEKGDIGWGSQIRSYVFQPYQMIKDLRTGEETANISAVMDGDLDAFIEAKLKGKKKGEKIED</sequence>
<dbReference type="InterPro" id="IPR004374">
    <property type="entry name" value="PrfB"/>
</dbReference>
<evidence type="ECO:0000313" key="8">
    <source>
        <dbReference type="Proteomes" id="UP000239907"/>
    </source>
</evidence>
<evidence type="ECO:0000256" key="3">
    <source>
        <dbReference type="ARBA" id="ARBA00022917"/>
    </source>
</evidence>
<comment type="subcellular location">
    <subcellularLocation>
        <location evidence="4">Cytoplasm</location>
    </subcellularLocation>
</comment>
<dbReference type="GO" id="GO:0005737">
    <property type="term" value="C:cytoplasm"/>
    <property type="evidence" value="ECO:0007669"/>
    <property type="project" value="UniProtKB-SubCell"/>
</dbReference>
<comment type="function">
    <text evidence="4">Peptide chain release factor 2 directs the termination of translation in response to the peptide chain termination codons UGA and UAA.</text>
</comment>
<protein>
    <recommendedName>
        <fullName evidence="4 5">Peptide chain release factor 2</fullName>
        <shortName evidence="4">RF-2</shortName>
    </recommendedName>
</protein>
<dbReference type="Gene3D" id="3.30.160.20">
    <property type="match status" value="1"/>
</dbReference>
<dbReference type="SUPFAM" id="SSF75620">
    <property type="entry name" value="Release factor"/>
    <property type="match status" value="1"/>
</dbReference>
<evidence type="ECO:0000259" key="6">
    <source>
        <dbReference type="PROSITE" id="PS00745"/>
    </source>
</evidence>
<proteinExistence type="inferred from homology"/>
<dbReference type="EMBL" id="MQWA01000001">
    <property type="protein sequence ID" value="PQJ27940.1"/>
    <property type="molecule type" value="Genomic_DNA"/>
</dbReference>
<dbReference type="InterPro" id="IPR045853">
    <property type="entry name" value="Pep_chain_release_fac_I_sf"/>
</dbReference>
<dbReference type="SMART" id="SM00937">
    <property type="entry name" value="PCRF"/>
    <property type="match status" value="1"/>
</dbReference>
<dbReference type="Pfam" id="PF03462">
    <property type="entry name" value="PCRF"/>
    <property type="match status" value="1"/>
</dbReference>
<keyword evidence="2 4" id="KW-0488">Methylation</keyword>
<feature type="modified residue" description="N5-methylglutamine" evidence="4">
    <location>
        <position position="234"/>
    </location>
</feature>
<evidence type="ECO:0000256" key="1">
    <source>
        <dbReference type="ARBA" id="ARBA00010835"/>
    </source>
</evidence>
<comment type="similarity">
    <text evidence="1 4">Belongs to the prokaryotic/mitochondrial release factor family.</text>
</comment>
<evidence type="ECO:0000256" key="2">
    <source>
        <dbReference type="ARBA" id="ARBA00022481"/>
    </source>
</evidence>
<dbReference type="PANTHER" id="PTHR43116">
    <property type="entry name" value="PEPTIDE CHAIN RELEASE FACTOR 2"/>
    <property type="match status" value="1"/>
</dbReference>
<dbReference type="PANTHER" id="PTHR43116:SF3">
    <property type="entry name" value="CLASS I PEPTIDE CHAIN RELEASE FACTOR"/>
    <property type="match status" value="1"/>
</dbReference>
<keyword evidence="4" id="KW-0963">Cytoplasm</keyword>
<dbReference type="Proteomes" id="UP000239907">
    <property type="component" value="Unassembled WGS sequence"/>
</dbReference>
<dbReference type="HAMAP" id="MF_00094">
    <property type="entry name" value="Rel_fac_2"/>
    <property type="match status" value="1"/>
</dbReference>
<dbReference type="InterPro" id="IPR005139">
    <property type="entry name" value="PCRF"/>
</dbReference>
<keyword evidence="8" id="KW-1185">Reference proteome</keyword>
<dbReference type="NCBIfam" id="TIGR00020">
    <property type="entry name" value="prfB"/>
    <property type="match status" value="1"/>
</dbReference>
<comment type="PTM">
    <text evidence="4">Methylated by PrmC. Methylation increases the termination efficiency of RF2.</text>
</comment>
<comment type="caution">
    <text evidence="7">The sequence shown here is derived from an EMBL/GenBank/DDBJ whole genome shotgun (WGS) entry which is preliminary data.</text>
</comment>
<dbReference type="PROSITE" id="PS00745">
    <property type="entry name" value="RF_PROK_I"/>
    <property type="match status" value="1"/>
</dbReference>
<reference evidence="7 8" key="1">
    <citation type="submission" date="2016-12" db="EMBL/GenBank/DDBJ databases">
        <title>Study of bacterial adaptation to deep sea.</title>
        <authorList>
            <person name="Song J."/>
            <person name="Yoshizawa S."/>
            <person name="Kogure K."/>
        </authorList>
    </citation>
    <scope>NUCLEOTIDE SEQUENCE [LARGE SCALE GENOMIC DNA]</scope>
    <source>
        <strain evidence="7 8">SAORIC-165</strain>
    </source>
</reference>
<organism evidence="7 8">
    <name type="scientific">Rubritalea profundi</name>
    <dbReference type="NCBI Taxonomy" id="1658618"/>
    <lineage>
        <taxon>Bacteria</taxon>
        <taxon>Pseudomonadati</taxon>
        <taxon>Verrucomicrobiota</taxon>
        <taxon>Verrucomicrobiia</taxon>
        <taxon>Verrucomicrobiales</taxon>
        <taxon>Rubritaleaceae</taxon>
        <taxon>Rubritalea</taxon>
    </lineage>
</organism>
<dbReference type="GO" id="GO:0016149">
    <property type="term" value="F:translation release factor activity, codon specific"/>
    <property type="evidence" value="ECO:0007669"/>
    <property type="project" value="UniProtKB-UniRule"/>
</dbReference>
<gene>
    <name evidence="4" type="primary">prfB</name>
    <name evidence="7" type="ORF">BSZ32_05115</name>
</gene>
<accession>A0A2S7U033</accession>